<protein>
    <submittedName>
        <fullName evidence="1">Uncharacterized protein</fullName>
    </submittedName>
</protein>
<comment type="caution">
    <text evidence="1">The sequence shown here is derived from an EMBL/GenBank/DDBJ whole genome shotgun (WGS) entry which is preliminary data.</text>
</comment>
<evidence type="ECO:0000313" key="2">
    <source>
        <dbReference type="Proteomes" id="UP000188551"/>
    </source>
</evidence>
<keyword evidence="2" id="KW-1185">Reference proteome</keyword>
<accession>A0ABX3JAH6</accession>
<gene>
    <name evidence="1" type="ORF">B0293_23865</name>
</gene>
<reference evidence="1 2" key="1">
    <citation type="submission" date="2017-02" db="EMBL/GenBank/DDBJ databases">
        <title>Amycolatopsis azurea DSM 43854 draft genome.</title>
        <authorList>
            <person name="Mayilraj S."/>
        </authorList>
    </citation>
    <scope>NUCLEOTIDE SEQUENCE [LARGE SCALE GENOMIC DNA]</scope>
    <source>
        <strain evidence="1 2">DSM 43854</strain>
    </source>
</reference>
<name>A0ABX3JAH6_9PSEU</name>
<dbReference type="EMBL" id="MUXN01000017">
    <property type="protein sequence ID" value="OOC04295.1"/>
    <property type="molecule type" value="Genomic_DNA"/>
</dbReference>
<sequence>MKHRLKVRRRAGRRVRPPVPQVAEVANASDGYEWRMFGGTAHLYLSARLADEWAPTVIAWCERARGPWPVGHERGQVGRMRLEPRHRAVVGSCKDCEHQQRLAHMDARRRAREAFSGRT</sequence>
<evidence type="ECO:0000313" key="1">
    <source>
        <dbReference type="EMBL" id="OOC04295.1"/>
    </source>
</evidence>
<dbReference type="Proteomes" id="UP000188551">
    <property type="component" value="Unassembled WGS sequence"/>
</dbReference>
<proteinExistence type="predicted"/>
<organism evidence="1 2">
    <name type="scientific">Amycolatopsis azurea DSM 43854</name>
    <dbReference type="NCBI Taxonomy" id="1238180"/>
    <lineage>
        <taxon>Bacteria</taxon>
        <taxon>Bacillati</taxon>
        <taxon>Actinomycetota</taxon>
        <taxon>Actinomycetes</taxon>
        <taxon>Pseudonocardiales</taxon>
        <taxon>Pseudonocardiaceae</taxon>
        <taxon>Amycolatopsis</taxon>
    </lineage>
</organism>